<name>A0A117NKJ4_PENFR</name>
<gene>
    <name evidence="1" type="ORF">ACN42_g11027</name>
</gene>
<reference evidence="1 2" key="1">
    <citation type="submission" date="2015-10" db="EMBL/GenBank/DDBJ databases">
        <title>Genome sequencing of Penicillium freii.</title>
        <authorList>
            <person name="Nguyen H.D."/>
            <person name="Visagie C.M."/>
            <person name="Seifert K.A."/>
        </authorList>
    </citation>
    <scope>NUCLEOTIDE SEQUENCE [LARGE SCALE GENOMIC DNA]</scope>
    <source>
        <strain evidence="1 2">DAOM 242723</strain>
    </source>
</reference>
<protein>
    <submittedName>
        <fullName evidence="1">Uncharacterized protein</fullName>
    </submittedName>
</protein>
<organism evidence="1 2">
    <name type="scientific">Penicillium freii</name>
    <dbReference type="NCBI Taxonomy" id="48697"/>
    <lineage>
        <taxon>Eukaryota</taxon>
        <taxon>Fungi</taxon>
        <taxon>Dikarya</taxon>
        <taxon>Ascomycota</taxon>
        <taxon>Pezizomycotina</taxon>
        <taxon>Eurotiomycetes</taxon>
        <taxon>Eurotiomycetidae</taxon>
        <taxon>Eurotiales</taxon>
        <taxon>Aspergillaceae</taxon>
        <taxon>Penicillium</taxon>
    </lineage>
</organism>
<keyword evidence="2" id="KW-1185">Reference proteome</keyword>
<feature type="non-terminal residue" evidence="1">
    <location>
        <position position="1"/>
    </location>
</feature>
<evidence type="ECO:0000313" key="1">
    <source>
        <dbReference type="EMBL" id="KUM56193.1"/>
    </source>
</evidence>
<proteinExistence type="predicted"/>
<dbReference type="EMBL" id="LLXE01000534">
    <property type="protein sequence ID" value="KUM56193.1"/>
    <property type="molecule type" value="Genomic_DNA"/>
</dbReference>
<comment type="caution">
    <text evidence="1">The sequence shown here is derived from an EMBL/GenBank/DDBJ whole genome shotgun (WGS) entry which is preliminary data.</text>
</comment>
<accession>A0A117NKJ4</accession>
<dbReference type="Proteomes" id="UP000055045">
    <property type="component" value="Unassembled WGS sequence"/>
</dbReference>
<evidence type="ECO:0000313" key="2">
    <source>
        <dbReference type="Proteomes" id="UP000055045"/>
    </source>
</evidence>
<sequence length="208" mass="22575">SNRGGLYSFRTIGRLVTTTSNSPPLRTPPSTSLTVAGFGFRTIGRLVNQHSMNHLDQLPTSNTPSLRSIASSTKFTSLIVAGFTASGQSTGNNHFEHPFTSINRFEHQIHQSDRGGLYSFRTIGRLVNQHSMNHLDQLPTSNTPPLRSIASSTKFTSLTVAGFGFRTIGRLVTTTSNSPPLRTPPSTSLTVAGFGFRTIGRLVNHPPR</sequence>
<dbReference type="AlphaFoldDB" id="A0A117NKJ4"/>